<accession>A0A6J4UL96</accession>
<proteinExistence type="predicted"/>
<reference evidence="1" key="1">
    <citation type="submission" date="2020-02" db="EMBL/GenBank/DDBJ databases">
        <authorList>
            <person name="Meier V. D."/>
        </authorList>
    </citation>
    <scope>NUCLEOTIDE SEQUENCE</scope>
    <source>
        <strain evidence="1">AVDCRST_MAG33</strain>
    </source>
</reference>
<organism evidence="1">
    <name type="scientific">uncultured Thermomicrobiales bacterium</name>
    <dbReference type="NCBI Taxonomy" id="1645740"/>
    <lineage>
        <taxon>Bacteria</taxon>
        <taxon>Pseudomonadati</taxon>
        <taxon>Thermomicrobiota</taxon>
        <taxon>Thermomicrobia</taxon>
        <taxon>Thermomicrobiales</taxon>
        <taxon>environmental samples</taxon>
    </lineage>
</organism>
<protein>
    <submittedName>
        <fullName evidence="1">Uncharacterized protein</fullName>
    </submittedName>
</protein>
<dbReference type="EMBL" id="CADCWK010000092">
    <property type="protein sequence ID" value="CAA9552560.1"/>
    <property type="molecule type" value="Genomic_DNA"/>
</dbReference>
<dbReference type="AlphaFoldDB" id="A0A6J4UL96"/>
<name>A0A6J4UL96_9BACT</name>
<gene>
    <name evidence="1" type="ORF">AVDCRST_MAG33-1007</name>
</gene>
<feature type="non-terminal residue" evidence="1">
    <location>
        <position position="1"/>
    </location>
</feature>
<sequence length="52" mass="5788">CGSRPTCWDRHACSVGAKPASPVSTRTIAARRNGVRYRHTRAIRSSAGHRRR</sequence>
<feature type="non-terminal residue" evidence="1">
    <location>
        <position position="52"/>
    </location>
</feature>
<evidence type="ECO:0000313" key="1">
    <source>
        <dbReference type="EMBL" id="CAA9552560.1"/>
    </source>
</evidence>